<name>A0A369PW31_9SPHI</name>
<evidence type="ECO:0000313" key="2">
    <source>
        <dbReference type="EMBL" id="RDC56813.1"/>
    </source>
</evidence>
<dbReference type="InterPro" id="IPR029068">
    <property type="entry name" value="Glyas_Bleomycin-R_OHBP_Dase"/>
</dbReference>
<dbReference type="InterPro" id="IPR004360">
    <property type="entry name" value="Glyas_Fos-R_dOase_dom"/>
</dbReference>
<dbReference type="Gene3D" id="3.10.180.10">
    <property type="entry name" value="2,3-Dihydroxybiphenyl 1,2-Dioxygenase, domain 1"/>
    <property type="match status" value="1"/>
</dbReference>
<accession>A0A369PW31</accession>
<sequence length="121" mass="13861">MNHPSKFFYVQVARLTEANDFFRNRLGMVTEPGFLSEKEQCILVKPDGNISIFLTEAKHANQTRQVILNSSDVLEDYCRLKANGVEFSKKPVYLSEGLSAAFSDPYGNEYVILEQRNYNED</sequence>
<evidence type="ECO:0000313" key="3">
    <source>
        <dbReference type="Proteomes" id="UP000253961"/>
    </source>
</evidence>
<dbReference type="Pfam" id="PF00903">
    <property type="entry name" value="Glyoxalase"/>
    <property type="match status" value="1"/>
</dbReference>
<dbReference type="Proteomes" id="UP000253961">
    <property type="component" value="Unassembled WGS sequence"/>
</dbReference>
<reference evidence="2 3" key="1">
    <citation type="submission" date="2018-07" db="EMBL/GenBank/DDBJ databases">
        <title>Pedobacter sp. nov., isolated from soil.</title>
        <authorList>
            <person name="Zhou L.Y."/>
            <person name="Du Z.J."/>
        </authorList>
    </citation>
    <scope>NUCLEOTIDE SEQUENCE [LARGE SCALE GENOMIC DNA]</scope>
    <source>
        <strain evidence="2 3">JDX94</strain>
    </source>
</reference>
<dbReference type="PROSITE" id="PS51819">
    <property type="entry name" value="VOC"/>
    <property type="match status" value="1"/>
</dbReference>
<dbReference type="SUPFAM" id="SSF54593">
    <property type="entry name" value="Glyoxalase/Bleomycin resistance protein/Dihydroxybiphenyl dioxygenase"/>
    <property type="match status" value="1"/>
</dbReference>
<feature type="domain" description="VOC" evidence="1">
    <location>
        <begin position="1"/>
        <end position="115"/>
    </location>
</feature>
<organism evidence="2 3">
    <name type="scientific">Pedobacter chinensis</name>
    <dbReference type="NCBI Taxonomy" id="2282421"/>
    <lineage>
        <taxon>Bacteria</taxon>
        <taxon>Pseudomonadati</taxon>
        <taxon>Bacteroidota</taxon>
        <taxon>Sphingobacteriia</taxon>
        <taxon>Sphingobacteriales</taxon>
        <taxon>Sphingobacteriaceae</taxon>
        <taxon>Pedobacter</taxon>
    </lineage>
</organism>
<gene>
    <name evidence="2" type="ORF">DU508_06305</name>
</gene>
<comment type="caution">
    <text evidence="2">The sequence shown here is derived from an EMBL/GenBank/DDBJ whole genome shotgun (WGS) entry which is preliminary data.</text>
</comment>
<dbReference type="AlphaFoldDB" id="A0A369PW31"/>
<dbReference type="InterPro" id="IPR037523">
    <property type="entry name" value="VOC_core"/>
</dbReference>
<protein>
    <recommendedName>
        <fullName evidence="1">VOC domain-containing protein</fullName>
    </recommendedName>
</protein>
<proteinExistence type="predicted"/>
<dbReference type="RefSeq" id="WP_115402000.1">
    <property type="nucleotide sequence ID" value="NZ_QPKV01000003.1"/>
</dbReference>
<dbReference type="OrthoDB" id="9804907at2"/>
<keyword evidence="3" id="KW-1185">Reference proteome</keyword>
<dbReference type="EMBL" id="QPKV01000003">
    <property type="protein sequence ID" value="RDC56813.1"/>
    <property type="molecule type" value="Genomic_DNA"/>
</dbReference>
<evidence type="ECO:0000259" key="1">
    <source>
        <dbReference type="PROSITE" id="PS51819"/>
    </source>
</evidence>